<evidence type="ECO:0000256" key="2">
    <source>
        <dbReference type="ARBA" id="ARBA00022552"/>
    </source>
</evidence>
<dbReference type="Pfam" id="PF00570">
    <property type="entry name" value="HRDC"/>
    <property type="match status" value="1"/>
</dbReference>
<dbReference type="InterPro" id="IPR010997">
    <property type="entry name" value="HRDC-like_sf"/>
</dbReference>
<keyword evidence="5" id="KW-0271">Exosome</keyword>
<organism evidence="11 12">
    <name type="scientific">Stylosanthes scabra</name>
    <dbReference type="NCBI Taxonomy" id="79078"/>
    <lineage>
        <taxon>Eukaryota</taxon>
        <taxon>Viridiplantae</taxon>
        <taxon>Streptophyta</taxon>
        <taxon>Embryophyta</taxon>
        <taxon>Tracheophyta</taxon>
        <taxon>Spermatophyta</taxon>
        <taxon>Magnoliopsida</taxon>
        <taxon>eudicotyledons</taxon>
        <taxon>Gunneridae</taxon>
        <taxon>Pentapetalae</taxon>
        <taxon>rosids</taxon>
        <taxon>fabids</taxon>
        <taxon>Fabales</taxon>
        <taxon>Fabaceae</taxon>
        <taxon>Papilionoideae</taxon>
        <taxon>50 kb inversion clade</taxon>
        <taxon>dalbergioids sensu lato</taxon>
        <taxon>Dalbergieae</taxon>
        <taxon>Pterocarpus clade</taxon>
        <taxon>Stylosanthes</taxon>
    </lineage>
</organism>
<comment type="similarity">
    <text evidence="8">Belongs to the exosome component 10/RRP6 family.</text>
</comment>
<dbReference type="SMART" id="SM00341">
    <property type="entry name" value="HRDC"/>
    <property type="match status" value="1"/>
</dbReference>
<dbReference type="SUPFAM" id="SSF53098">
    <property type="entry name" value="Ribonuclease H-like"/>
    <property type="match status" value="1"/>
</dbReference>
<dbReference type="CDD" id="cd06147">
    <property type="entry name" value="Rrp6p_like_exo"/>
    <property type="match status" value="1"/>
</dbReference>
<proteinExistence type="inferred from homology"/>
<feature type="region of interest" description="Disordered" evidence="9">
    <location>
        <begin position="704"/>
        <end position="794"/>
    </location>
</feature>
<evidence type="ECO:0000256" key="8">
    <source>
        <dbReference type="ARBA" id="ARBA00043957"/>
    </source>
</evidence>
<dbReference type="Gene3D" id="3.30.420.10">
    <property type="entry name" value="Ribonuclease H-like superfamily/Ribonuclease H"/>
    <property type="match status" value="1"/>
</dbReference>
<comment type="caution">
    <text evidence="11">The sequence shown here is derived from an EMBL/GenBank/DDBJ whole genome shotgun (WGS) entry which is preliminary data.</text>
</comment>
<dbReference type="SUPFAM" id="SSF47819">
    <property type="entry name" value="HRDC-like"/>
    <property type="match status" value="1"/>
</dbReference>
<dbReference type="InterPro" id="IPR044876">
    <property type="entry name" value="HRDC_dom_sf"/>
</dbReference>
<dbReference type="InterPro" id="IPR002121">
    <property type="entry name" value="HRDC_dom"/>
</dbReference>
<dbReference type="SMART" id="SM00474">
    <property type="entry name" value="35EXOc"/>
    <property type="match status" value="1"/>
</dbReference>
<comment type="subcellular location">
    <subcellularLocation>
        <location evidence="1">Nucleus</location>
    </subcellularLocation>
</comment>
<dbReference type="InterPro" id="IPR002562">
    <property type="entry name" value="3'-5'_exonuclease_dom"/>
</dbReference>
<feature type="domain" description="HRDC" evidence="10">
    <location>
        <begin position="485"/>
        <end position="565"/>
    </location>
</feature>
<evidence type="ECO:0000256" key="7">
    <source>
        <dbReference type="ARBA" id="ARBA00023242"/>
    </source>
</evidence>
<evidence type="ECO:0000313" key="11">
    <source>
        <dbReference type="EMBL" id="MED6145326.1"/>
    </source>
</evidence>
<feature type="compositionally biased region" description="Low complexity" evidence="9">
    <location>
        <begin position="785"/>
        <end position="794"/>
    </location>
</feature>
<dbReference type="PROSITE" id="PS50967">
    <property type="entry name" value="HRDC"/>
    <property type="match status" value="1"/>
</dbReference>
<evidence type="ECO:0000313" key="12">
    <source>
        <dbReference type="Proteomes" id="UP001341840"/>
    </source>
</evidence>
<evidence type="ECO:0000259" key="10">
    <source>
        <dbReference type="PROSITE" id="PS50967"/>
    </source>
</evidence>
<dbReference type="Pfam" id="PF08066">
    <property type="entry name" value="PMC2NT"/>
    <property type="match status" value="1"/>
</dbReference>
<feature type="compositionally biased region" description="Basic and acidic residues" evidence="9">
    <location>
        <begin position="833"/>
        <end position="859"/>
    </location>
</feature>
<accession>A0ABU6T9D2</accession>
<protein>
    <recommendedName>
        <fullName evidence="10">HRDC domain-containing protein</fullName>
    </recommendedName>
</protein>
<dbReference type="Pfam" id="PF01612">
    <property type="entry name" value="DNA_pol_A_exo1"/>
    <property type="match status" value="1"/>
</dbReference>
<keyword evidence="3" id="KW-0540">Nuclease</keyword>
<dbReference type="InterPro" id="IPR012337">
    <property type="entry name" value="RNaseH-like_sf"/>
</dbReference>
<keyword evidence="6" id="KW-0269">Exonuclease</keyword>
<evidence type="ECO:0000256" key="5">
    <source>
        <dbReference type="ARBA" id="ARBA00022835"/>
    </source>
</evidence>
<dbReference type="EMBL" id="JASCZI010090706">
    <property type="protein sequence ID" value="MED6145326.1"/>
    <property type="molecule type" value="Genomic_DNA"/>
</dbReference>
<dbReference type="InterPro" id="IPR012588">
    <property type="entry name" value="Exosome-assoc_fac_Rrp6_N"/>
</dbReference>
<keyword evidence="7" id="KW-0539">Nucleus</keyword>
<name>A0ABU6T9D2_9FABA</name>
<evidence type="ECO:0000256" key="3">
    <source>
        <dbReference type="ARBA" id="ARBA00022722"/>
    </source>
</evidence>
<keyword evidence="4" id="KW-0378">Hydrolase</keyword>
<dbReference type="PANTHER" id="PTHR12124:SF47">
    <property type="entry name" value="EXOSOME COMPONENT 10"/>
    <property type="match status" value="1"/>
</dbReference>
<feature type="region of interest" description="Disordered" evidence="9">
    <location>
        <begin position="833"/>
        <end position="897"/>
    </location>
</feature>
<sequence length="897" mass="100446">MNVDHDQPHLNTKVHTLQTLTSGPLSSSIANLSASSRCIPSDKDFHFYRNFDEFKAPIADIARESQSILEAIGASGKIWGREAAPPAAGAFPADMDDAYDWLVSVNDDILERFDVMADEFRRVRQEEEETGRPASSAVAMEDDGFQLVCGKKKRGGSRLGSPGNATMDSEMSLAASAVKVATKDKKTAGPKPKVPFHIPTIRKPQEDYNILVNNSNMPFEHVWLERSDDGLKFIHPLEKLNVLDFVDKDLSNLVPVKPSSLDSTPFKLVDDVKGLKELAAKLRSVDEFAVDLEHNQYRSFQGLTCLMQISTRSEDFVVDTLKLRIHVGPYLREIFKDPSKRKVMHGADRDIVWLQRDFGIYICNLFDTGQASKVLKLERNSLEYLLHHFCEVTANKEYQNADWRLRPLPNEMQRYAREDTHHLLYMYDLMRIKLFSMPKESESSDTPLVEVYKRSYDVCMQLYEKELLTENSYLHIYGLQGADFNAQQLAIVSGLCEWRDLVARAEDESTGYVLPNKSLLEIAKQMPLTTSKLRRLVKSKHPYIEHNLDTVVSIIRNSLQNAAAFEEAALQLKQLAASASDSVNVKSGIEDAQRHTHNSQNIKETIQQQGTDIIVKIKPPSLPSELPKDSLTVTEQHKDGNDSTLATTKGNGATVQVLKKPAGAFGALLGNSASKRKLDPHKGKEDTKLEQIKSSVILPFHSFLGSNEKPKPVVETSTVASETSDLQKAISEPVSTSTLEEIIMLESGSGEENPEQNDQENSSEHREKNAGVSTSVKKDDIDEPSSLSELSSSLQKCFQSNYKQTKTKQPKKLDQPGGLLMLKPFDYEEARKHVKFGENTKHSSLENDDDHREQDDSSSKKKRSTGQGQTSDLAKQLPQGRRRQAFPATGNRSATFR</sequence>
<dbReference type="PANTHER" id="PTHR12124">
    <property type="entry name" value="POLYMYOSITIS/SCLERODERMA AUTOANTIGEN-RELATED"/>
    <property type="match status" value="1"/>
</dbReference>
<keyword evidence="2" id="KW-0698">rRNA processing</keyword>
<dbReference type="Gene3D" id="1.10.150.80">
    <property type="entry name" value="HRDC domain"/>
    <property type="match status" value="1"/>
</dbReference>
<dbReference type="Proteomes" id="UP001341840">
    <property type="component" value="Unassembled WGS sequence"/>
</dbReference>
<reference evidence="11 12" key="1">
    <citation type="journal article" date="2023" name="Plants (Basel)">
        <title>Bridging the Gap: Combining Genomics and Transcriptomics Approaches to Understand Stylosanthes scabra, an Orphan Legume from the Brazilian Caatinga.</title>
        <authorList>
            <person name="Ferreira-Neto J.R.C."/>
            <person name="da Silva M.D."/>
            <person name="Binneck E."/>
            <person name="de Melo N.F."/>
            <person name="da Silva R.H."/>
            <person name="de Melo A.L.T.M."/>
            <person name="Pandolfi V."/>
            <person name="Bustamante F.O."/>
            <person name="Brasileiro-Vidal A.C."/>
            <person name="Benko-Iseppon A.M."/>
        </authorList>
    </citation>
    <scope>NUCLEOTIDE SEQUENCE [LARGE SCALE GENOMIC DNA]</scope>
    <source>
        <tissue evidence="11">Leaves</tissue>
    </source>
</reference>
<dbReference type="InterPro" id="IPR049559">
    <property type="entry name" value="Rrp6p-like_exo"/>
</dbReference>
<keyword evidence="12" id="KW-1185">Reference proteome</keyword>
<evidence type="ECO:0000256" key="4">
    <source>
        <dbReference type="ARBA" id="ARBA00022801"/>
    </source>
</evidence>
<evidence type="ECO:0000256" key="9">
    <source>
        <dbReference type="SAM" id="MobiDB-lite"/>
    </source>
</evidence>
<dbReference type="InterPro" id="IPR045092">
    <property type="entry name" value="Rrp6-like"/>
</dbReference>
<gene>
    <name evidence="11" type="ORF">PIB30_024079</name>
</gene>
<feature type="compositionally biased region" description="Polar residues" evidence="9">
    <location>
        <begin position="715"/>
        <end position="726"/>
    </location>
</feature>
<dbReference type="InterPro" id="IPR036397">
    <property type="entry name" value="RNaseH_sf"/>
</dbReference>
<evidence type="ECO:0000256" key="1">
    <source>
        <dbReference type="ARBA" id="ARBA00004123"/>
    </source>
</evidence>
<evidence type="ECO:0000256" key="6">
    <source>
        <dbReference type="ARBA" id="ARBA00022839"/>
    </source>
</evidence>